<proteinExistence type="predicted"/>
<keyword evidence="1" id="KW-0732">Signal</keyword>
<dbReference type="RefSeq" id="WP_158635579.1">
    <property type="nucleotide sequence ID" value="NZ_BMLP01000002.1"/>
</dbReference>
<sequence length="182" mass="19153">MRRILVLAVALAATAGGAWAQAAPDMPEDVLKSIQRSPSTWERTAIGLILGFGGPNGLTAQGLDQAIEVQRAGVRARARADLLVADLNDDGAVSIEERDLALRPLSENHRARLVQRLLAADANGDGTVTSAEVTAAARRVADAEPDADQLARLRAILAMNADGKGGVTVDELHRGLQRLIAK</sequence>
<organism evidence="3 4">
    <name type="scientific">Gemmobacter aquaticus</name>
    <dbReference type="NCBI Taxonomy" id="490185"/>
    <lineage>
        <taxon>Bacteria</taxon>
        <taxon>Pseudomonadati</taxon>
        <taxon>Pseudomonadota</taxon>
        <taxon>Alphaproteobacteria</taxon>
        <taxon>Rhodobacterales</taxon>
        <taxon>Paracoccaceae</taxon>
        <taxon>Gemmobacter</taxon>
    </lineage>
</organism>
<evidence type="ECO:0000259" key="2">
    <source>
        <dbReference type="PROSITE" id="PS50222"/>
    </source>
</evidence>
<feature type="chain" id="PRO_5037825066" description="EF-hand domain-containing protein" evidence="1">
    <location>
        <begin position="21"/>
        <end position="182"/>
    </location>
</feature>
<feature type="signal peptide" evidence="1">
    <location>
        <begin position="1"/>
        <end position="20"/>
    </location>
</feature>
<gene>
    <name evidence="3" type="ORF">GCM10010991_16180</name>
</gene>
<accession>A0A917YJH0</accession>
<evidence type="ECO:0000313" key="3">
    <source>
        <dbReference type="EMBL" id="GGO30875.1"/>
    </source>
</evidence>
<feature type="domain" description="EF-hand" evidence="2">
    <location>
        <begin position="108"/>
        <end position="143"/>
    </location>
</feature>
<dbReference type="AlphaFoldDB" id="A0A917YJH0"/>
<dbReference type="SUPFAM" id="SSF47473">
    <property type="entry name" value="EF-hand"/>
    <property type="match status" value="1"/>
</dbReference>
<dbReference type="EMBL" id="BMLP01000002">
    <property type="protein sequence ID" value="GGO30875.1"/>
    <property type="molecule type" value="Genomic_DNA"/>
</dbReference>
<comment type="caution">
    <text evidence="3">The sequence shown here is derived from an EMBL/GenBank/DDBJ whole genome shotgun (WGS) entry which is preliminary data.</text>
</comment>
<dbReference type="Pfam" id="PF13202">
    <property type="entry name" value="EF-hand_5"/>
    <property type="match status" value="1"/>
</dbReference>
<name>A0A917YJH0_9RHOB</name>
<dbReference type="OrthoDB" id="7871996at2"/>
<dbReference type="InterPro" id="IPR018247">
    <property type="entry name" value="EF_Hand_1_Ca_BS"/>
</dbReference>
<dbReference type="Proteomes" id="UP000598196">
    <property type="component" value="Unassembled WGS sequence"/>
</dbReference>
<dbReference type="GO" id="GO:0005509">
    <property type="term" value="F:calcium ion binding"/>
    <property type="evidence" value="ECO:0007669"/>
    <property type="project" value="InterPro"/>
</dbReference>
<dbReference type="Gene3D" id="1.10.238.10">
    <property type="entry name" value="EF-hand"/>
    <property type="match status" value="1"/>
</dbReference>
<evidence type="ECO:0000313" key="4">
    <source>
        <dbReference type="Proteomes" id="UP000598196"/>
    </source>
</evidence>
<keyword evidence="4" id="KW-1185">Reference proteome</keyword>
<dbReference type="PROSITE" id="PS50222">
    <property type="entry name" value="EF_HAND_2"/>
    <property type="match status" value="1"/>
</dbReference>
<reference evidence="3 4" key="1">
    <citation type="journal article" date="2014" name="Int. J. Syst. Evol. Microbiol.">
        <title>Complete genome sequence of Corynebacterium casei LMG S-19264T (=DSM 44701T), isolated from a smear-ripened cheese.</title>
        <authorList>
            <consortium name="US DOE Joint Genome Institute (JGI-PGF)"/>
            <person name="Walter F."/>
            <person name="Albersmeier A."/>
            <person name="Kalinowski J."/>
            <person name="Ruckert C."/>
        </authorList>
    </citation>
    <scope>NUCLEOTIDE SEQUENCE [LARGE SCALE GENOMIC DNA]</scope>
    <source>
        <strain evidence="3 4">CGMCC 1.7029</strain>
    </source>
</reference>
<dbReference type="PROSITE" id="PS00018">
    <property type="entry name" value="EF_HAND_1"/>
    <property type="match status" value="1"/>
</dbReference>
<dbReference type="InterPro" id="IPR011992">
    <property type="entry name" value="EF-hand-dom_pair"/>
</dbReference>
<evidence type="ECO:0000256" key="1">
    <source>
        <dbReference type="SAM" id="SignalP"/>
    </source>
</evidence>
<protein>
    <recommendedName>
        <fullName evidence="2">EF-hand domain-containing protein</fullName>
    </recommendedName>
</protein>
<dbReference type="InterPro" id="IPR002048">
    <property type="entry name" value="EF_hand_dom"/>
</dbReference>